<evidence type="ECO:0000313" key="4">
    <source>
        <dbReference type="EMBL" id="GAY65188.1"/>
    </source>
</evidence>
<gene>
    <name evidence="4" type="ORF">CUMW_239280</name>
</gene>
<protein>
    <recommendedName>
        <fullName evidence="3">PGG domain-containing protein</fullName>
    </recommendedName>
</protein>
<evidence type="ECO:0000256" key="1">
    <source>
        <dbReference type="SAM" id="MobiDB-lite"/>
    </source>
</evidence>
<accession>A0A2H5QKP0</accession>
<dbReference type="InterPro" id="IPR036770">
    <property type="entry name" value="Ankyrin_rpt-contain_sf"/>
</dbReference>
<organism evidence="4 5">
    <name type="scientific">Citrus unshiu</name>
    <name type="common">Satsuma mandarin</name>
    <name type="synonym">Citrus nobilis var. unshiu</name>
    <dbReference type="NCBI Taxonomy" id="55188"/>
    <lineage>
        <taxon>Eukaryota</taxon>
        <taxon>Viridiplantae</taxon>
        <taxon>Streptophyta</taxon>
        <taxon>Embryophyta</taxon>
        <taxon>Tracheophyta</taxon>
        <taxon>Spermatophyta</taxon>
        <taxon>Magnoliopsida</taxon>
        <taxon>eudicotyledons</taxon>
        <taxon>Gunneridae</taxon>
        <taxon>Pentapetalae</taxon>
        <taxon>rosids</taxon>
        <taxon>malvids</taxon>
        <taxon>Sapindales</taxon>
        <taxon>Rutaceae</taxon>
        <taxon>Aurantioideae</taxon>
        <taxon>Citrus</taxon>
    </lineage>
</organism>
<name>A0A2H5QKP0_CITUN</name>
<dbReference type="STRING" id="55188.A0A2H5QKP0"/>
<dbReference type="SUPFAM" id="SSF48403">
    <property type="entry name" value="Ankyrin repeat"/>
    <property type="match status" value="1"/>
</dbReference>
<feature type="transmembrane region" description="Helical" evidence="2">
    <location>
        <begin position="631"/>
        <end position="655"/>
    </location>
</feature>
<dbReference type="AlphaFoldDB" id="A0A2H5QKP0"/>
<reference evidence="4 5" key="1">
    <citation type="journal article" date="2017" name="Front. Genet.">
        <title>Draft sequencing of the heterozygous diploid genome of Satsuma (Citrus unshiu Marc.) using a hybrid assembly approach.</title>
        <authorList>
            <person name="Shimizu T."/>
            <person name="Tanizawa Y."/>
            <person name="Mochizuki T."/>
            <person name="Nagasaki H."/>
            <person name="Yoshioka T."/>
            <person name="Toyoda A."/>
            <person name="Fujiyama A."/>
            <person name="Kaminuma E."/>
            <person name="Nakamura Y."/>
        </authorList>
    </citation>
    <scope>NUCLEOTIDE SEQUENCE [LARGE SCALE GENOMIC DNA]</scope>
    <source>
        <strain evidence="5">cv. Miyagawa wase</strain>
    </source>
</reference>
<dbReference type="SMART" id="SM00248">
    <property type="entry name" value="ANK"/>
    <property type="match status" value="4"/>
</dbReference>
<keyword evidence="5" id="KW-1185">Reference proteome</keyword>
<dbReference type="PANTHER" id="PTHR24177:SF365">
    <property type="entry name" value="ANKYRIN REPEAT-CONTAINING PROTEIN NPR4-LIKE ISOFORM X1"/>
    <property type="match status" value="1"/>
</dbReference>
<proteinExistence type="predicted"/>
<dbReference type="EMBL" id="BDQV01000458">
    <property type="protein sequence ID" value="GAY65188.1"/>
    <property type="molecule type" value="Genomic_DNA"/>
</dbReference>
<dbReference type="PANTHER" id="PTHR24177">
    <property type="entry name" value="CASKIN"/>
    <property type="match status" value="1"/>
</dbReference>
<feature type="transmembrane region" description="Helical" evidence="2">
    <location>
        <begin position="556"/>
        <end position="578"/>
    </location>
</feature>
<feature type="domain" description="PGG" evidence="3">
    <location>
        <begin position="510"/>
        <end position="621"/>
    </location>
</feature>
<evidence type="ECO:0000313" key="5">
    <source>
        <dbReference type="Proteomes" id="UP000236630"/>
    </source>
</evidence>
<dbReference type="Pfam" id="PF12796">
    <property type="entry name" value="Ank_2"/>
    <property type="match status" value="1"/>
</dbReference>
<dbReference type="Pfam" id="PF13962">
    <property type="entry name" value="PGG"/>
    <property type="match status" value="1"/>
</dbReference>
<feature type="transmembrane region" description="Helical" evidence="2">
    <location>
        <begin position="517"/>
        <end position="536"/>
    </location>
</feature>
<feature type="compositionally biased region" description="Basic and acidic residues" evidence="1">
    <location>
        <begin position="21"/>
        <end position="30"/>
    </location>
</feature>
<keyword evidence="2" id="KW-0472">Membrane</keyword>
<evidence type="ECO:0000259" key="3">
    <source>
        <dbReference type="Pfam" id="PF13962"/>
    </source>
</evidence>
<sequence length="685" mass="76667">MVCRNKTEDELTVTGPNISKQTKDAESWKDDQEKDEYYGRYWPLYRMIEKNDWQGVEDFVTNHPDALTAKIVEPGSMTIFHMIVELLIDAESDEAICLLDKLASKVDPETLARQDNHGHTAATLSAAKGNLRALKLLVKYNPDLTNIRHGEGFLPVHDAALYGHKDTFHYLLEVTHGVDIYSGKDGANVLSFLIAANLYDVASDLLKRHPTIGRDSIDSRRIILNTLAQKPYAFASGSRLGRLQRLIYNCSCQLSFANTQTHLYSIPVEKELVPSIQTNDYHDLDGDIESFIVTSKIHSKESTRFGSTQQITTTFGAMLHKLHRMLWNALMHLSPGIKGIHDQKLTHMRTVEIVRIICEGVVWTNFQNSAQLSVAMLAAAILGIPEVVNEFIMAYDSSSNWSNQDGHTIFDHAVLYRREKVFNLIQGVNFTTFLFSSRDKAGNNILHLAGRLVPSSEVAGAALQMQRELQWFKAIENLVHPFFREATNDLKQTPREVFTEEHKELVKEGEKWLKETASSCSVVAALIITVVFAAVFTAPGGSDGRGMPNFLHDQSFMIFAISDMLALFSSITSVLMFLGILTSRYAEEDFLVSLPKKLIIGLITLFFSIASMMVAFGATVHISLSHKWNSVIIPIALVGCVPITLFALLQFPLLLDMYSSTYGRSIIIESSWRELTSCQIVAKGN</sequence>
<feature type="transmembrane region" description="Helical" evidence="2">
    <location>
        <begin position="598"/>
        <end position="619"/>
    </location>
</feature>
<keyword evidence="2" id="KW-1133">Transmembrane helix</keyword>
<comment type="caution">
    <text evidence="4">The sequence shown here is derived from an EMBL/GenBank/DDBJ whole genome shotgun (WGS) entry which is preliminary data.</text>
</comment>
<feature type="region of interest" description="Disordered" evidence="1">
    <location>
        <begin position="1"/>
        <end position="30"/>
    </location>
</feature>
<dbReference type="InterPro" id="IPR002110">
    <property type="entry name" value="Ankyrin_rpt"/>
</dbReference>
<keyword evidence="2" id="KW-0812">Transmembrane</keyword>
<dbReference type="GO" id="GO:0016020">
    <property type="term" value="C:membrane"/>
    <property type="evidence" value="ECO:0007669"/>
    <property type="project" value="TreeGrafter"/>
</dbReference>
<evidence type="ECO:0000256" key="2">
    <source>
        <dbReference type="SAM" id="Phobius"/>
    </source>
</evidence>
<dbReference type="InterPro" id="IPR026961">
    <property type="entry name" value="PGG_dom"/>
</dbReference>
<dbReference type="Proteomes" id="UP000236630">
    <property type="component" value="Unassembled WGS sequence"/>
</dbReference>
<dbReference type="Gene3D" id="1.25.40.20">
    <property type="entry name" value="Ankyrin repeat-containing domain"/>
    <property type="match status" value="1"/>
</dbReference>